<dbReference type="Pfam" id="PF11066">
    <property type="entry name" value="DUF2867"/>
    <property type="match status" value="1"/>
</dbReference>
<evidence type="ECO:0008006" key="2">
    <source>
        <dbReference type="Google" id="ProtNLM"/>
    </source>
</evidence>
<proteinExistence type="predicted"/>
<protein>
    <recommendedName>
        <fullName evidence="2">DUF2867 domain-containing protein</fullName>
    </recommendedName>
</protein>
<dbReference type="InterPro" id="IPR021295">
    <property type="entry name" value="DUF2867"/>
</dbReference>
<dbReference type="EMBL" id="UOEL01000036">
    <property type="protein sequence ID" value="VAW10752.1"/>
    <property type="molecule type" value="Genomic_DNA"/>
</dbReference>
<reference evidence="1" key="1">
    <citation type="submission" date="2018-06" db="EMBL/GenBank/DDBJ databases">
        <authorList>
            <person name="Zhirakovskaya E."/>
        </authorList>
    </citation>
    <scope>NUCLEOTIDE SEQUENCE</scope>
</reference>
<dbReference type="AlphaFoldDB" id="A0A3B0T8G5"/>
<name>A0A3B0T8G5_9ZZZZ</name>
<accession>A0A3B0T8G5</accession>
<sequence>MNRKISTSKLPKSSKVLNFITKIDYEDTFAVALQNKDIAIEDVYLNVFAHSPKWVNNLLQLRNKIVNFFGIKTTVGEMKKENLKVGEKTGIFKIYALYNNELIAGEDEKHLDFRISILKNEGLLTISTLVHYNNWFGRLYFFIIKPFHKMVAKSMMKSAVTNNRI</sequence>
<organism evidence="1">
    <name type="scientific">hydrothermal vent metagenome</name>
    <dbReference type="NCBI Taxonomy" id="652676"/>
    <lineage>
        <taxon>unclassified sequences</taxon>
        <taxon>metagenomes</taxon>
        <taxon>ecological metagenomes</taxon>
    </lineage>
</organism>
<gene>
    <name evidence="1" type="ORF">MNBD_BACTEROID03-734</name>
</gene>
<evidence type="ECO:0000313" key="1">
    <source>
        <dbReference type="EMBL" id="VAW10752.1"/>
    </source>
</evidence>